<dbReference type="AlphaFoldDB" id="A0AAN9KH31"/>
<sequence length="100" mass="11315">MTVTIAFSVPENILGLTPSFRKHPATRPTVTTLFPTFPCPQLEKVCCFLHPHKSINSLKLKLGILFFHWVVLISPNPYKSPYLFPTLPFKVPCLNMGLSF</sequence>
<evidence type="ECO:0000313" key="1">
    <source>
        <dbReference type="EMBL" id="KAK7317505.1"/>
    </source>
</evidence>
<reference evidence="1 2" key="1">
    <citation type="submission" date="2024-01" db="EMBL/GenBank/DDBJ databases">
        <title>The genomes of 5 underutilized Papilionoideae crops provide insights into root nodulation and disease resistance.</title>
        <authorList>
            <person name="Yuan L."/>
        </authorList>
    </citation>
    <scope>NUCLEOTIDE SEQUENCE [LARGE SCALE GENOMIC DNA]</scope>
    <source>
        <strain evidence="1">LY-2023</strain>
        <tissue evidence="1">Leaf</tissue>
    </source>
</reference>
<name>A0AAN9KH31_CLITE</name>
<accession>A0AAN9KH31</accession>
<comment type="caution">
    <text evidence="1">The sequence shown here is derived from an EMBL/GenBank/DDBJ whole genome shotgun (WGS) entry which is preliminary data.</text>
</comment>
<evidence type="ECO:0000313" key="2">
    <source>
        <dbReference type="Proteomes" id="UP001359559"/>
    </source>
</evidence>
<gene>
    <name evidence="1" type="ORF">RJT34_01802</name>
</gene>
<protein>
    <submittedName>
        <fullName evidence="1">Uncharacterized protein</fullName>
    </submittedName>
</protein>
<organism evidence="1 2">
    <name type="scientific">Clitoria ternatea</name>
    <name type="common">Butterfly pea</name>
    <dbReference type="NCBI Taxonomy" id="43366"/>
    <lineage>
        <taxon>Eukaryota</taxon>
        <taxon>Viridiplantae</taxon>
        <taxon>Streptophyta</taxon>
        <taxon>Embryophyta</taxon>
        <taxon>Tracheophyta</taxon>
        <taxon>Spermatophyta</taxon>
        <taxon>Magnoliopsida</taxon>
        <taxon>eudicotyledons</taxon>
        <taxon>Gunneridae</taxon>
        <taxon>Pentapetalae</taxon>
        <taxon>rosids</taxon>
        <taxon>fabids</taxon>
        <taxon>Fabales</taxon>
        <taxon>Fabaceae</taxon>
        <taxon>Papilionoideae</taxon>
        <taxon>50 kb inversion clade</taxon>
        <taxon>NPAAA clade</taxon>
        <taxon>indigoferoid/millettioid clade</taxon>
        <taxon>Phaseoleae</taxon>
        <taxon>Clitoria</taxon>
    </lineage>
</organism>
<dbReference type="EMBL" id="JAYKXN010000001">
    <property type="protein sequence ID" value="KAK7317505.1"/>
    <property type="molecule type" value="Genomic_DNA"/>
</dbReference>
<proteinExistence type="predicted"/>
<keyword evidence="2" id="KW-1185">Reference proteome</keyword>
<dbReference type="Proteomes" id="UP001359559">
    <property type="component" value="Unassembled WGS sequence"/>
</dbReference>